<dbReference type="AlphaFoldDB" id="A0A3A4B846"/>
<evidence type="ECO:0000313" key="3">
    <source>
        <dbReference type="Proteomes" id="UP000265768"/>
    </source>
</evidence>
<comment type="caution">
    <text evidence="2">The sequence shown here is derived from an EMBL/GenBank/DDBJ whole genome shotgun (WGS) entry which is preliminary data.</text>
</comment>
<feature type="region of interest" description="Disordered" evidence="1">
    <location>
        <begin position="1"/>
        <end position="41"/>
    </location>
</feature>
<dbReference type="EMBL" id="QZEY01000002">
    <property type="protein sequence ID" value="RJL34411.1"/>
    <property type="molecule type" value="Genomic_DNA"/>
</dbReference>
<proteinExistence type="predicted"/>
<accession>A0A3A4B846</accession>
<name>A0A3A4B846_9ACTN</name>
<dbReference type="Proteomes" id="UP000265768">
    <property type="component" value="Unassembled WGS sequence"/>
</dbReference>
<feature type="compositionally biased region" description="Gly residues" evidence="1">
    <location>
        <begin position="18"/>
        <end position="38"/>
    </location>
</feature>
<evidence type="ECO:0000256" key="1">
    <source>
        <dbReference type="SAM" id="MobiDB-lite"/>
    </source>
</evidence>
<keyword evidence="3" id="KW-1185">Reference proteome</keyword>
<evidence type="ECO:0000313" key="2">
    <source>
        <dbReference type="EMBL" id="RJL34411.1"/>
    </source>
</evidence>
<gene>
    <name evidence="2" type="ORF">D5H75_08225</name>
</gene>
<reference evidence="2 3" key="1">
    <citation type="submission" date="2018-09" db="EMBL/GenBank/DDBJ databases">
        <title>YIM 75507 draft genome.</title>
        <authorList>
            <person name="Tang S."/>
            <person name="Feng Y."/>
        </authorList>
    </citation>
    <scope>NUCLEOTIDE SEQUENCE [LARGE SCALE GENOMIC DNA]</scope>
    <source>
        <strain evidence="2 3">YIM 75507</strain>
    </source>
</reference>
<protein>
    <submittedName>
        <fullName evidence="2">Uncharacterized protein</fullName>
    </submittedName>
</protein>
<sequence>MTPGGPGAGRGRDPPGRWAGGPGAGLGGRGGGVGGTRFGGRVDAKERGIPLAGRNAEADAITSAVTSLPASLDALRCDHR</sequence>
<organism evidence="2 3">
    <name type="scientific">Bailinhaonella thermotolerans</name>
    <dbReference type="NCBI Taxonomy" id="1070861"/>
    <lineage>
        <taxon>Bacteria</taxon>
        <taxon>Bacillati</taxon>
        <taxon>Actinomycetota</taxon>
        <taxon>Actinomycetes</taxon>
        <taxon>Streptosporangiales</taxon>
        <taxon>Streptosporangiaceae</taxon>
        <taxon>Bailinhaonella</taxon>
    </lineage>
</organism>